<evidence type="ECO:0008006" key="4">
    <source>
        <dbReference type="Google" id="ProtNLM"/>
    </source>
</evidence>
<dbReference type="RefSeq" id="WP_244157971.1">
    <property type="nucleotide sequence ID" value="NZ_FNJJ01000011.1"/>
</dbReference>
<keyword evidence="3" id="KW-1185">Reference proteome</keyword>
<sequence length="142" mass="15896">MAKISAKEQRALLFLGIFVGIPVLVFQKITDAGAWPFVLGALIIGGVSYVFIKKSQHAARIAYLRKKYSNESTVQAILKGSIWEGMSEDQLIDSIGRPAAVDQKYLKTKTREVWKYYPQGKNRYGLRITLDDGQVNGWDSKG</sequence>
<organism evidence="2 3">
    <name type="scientific">Ectopseudomonas guguanensis</name>
    <dbReference type="NCBI Taxonomy" id="1198456"/>
    <lineage>
        <taxon>Bacteria</taxon>
        <taxon>Pseudomonadati</taxon>
        <taxon>Pseudomonadota</taxon>
        <taxon>Gammaproteobacteria</taxon>
        <taxon>Pseudomonadales</taxon>
        <taxon>Pseudomonadaceae</taxon>
        <taxon>Ectopseudomonas</taxon>
    </lineage>
</organism>
<protein>
    <recommendedName>
        <fullName evidence="4">DUF2845 domain-containing protein</fullName>
    </recommendedName>
</protein>
<feature type="transmembrane region" description="Helical" evidence="1">
    <location>
        <begin position="12"/>
        <end position="29"/>
    </location>
</feature>
<dbReference type="EMBL" id="FNJJ01000011">
    <property type="protein sequence ID" value="SDP99897.1"/>
    <property type="molecule type" value="Genomic_DNA"/>
</dbReference>
<name>A0A1H0XAD8_9GAMM</name>
<evidence type="ECO:0000256" key="1">
    <source>
        <dbReference type="SAM" id="Phobius"/>
    </source>
</evidence>
<reference evidence="3" key="1">
    <citation type="submission" date="2016-10" db="EMBL/GenBank/DDBJ databases">
        <authorList>
            <person name="Varghese N."/>
            <person name="Submissions S."/>
        </authorList>
    </citation>
    <scope>NUCLEOTIDE SEQUENCE [LARGE SCALE GENOMIC DNA]</scope>
    <source>
        <strain evidence="3">JCM 18416</strain>
    </source>
</reference>
<proteinExistence type="predicted"/>
<evidence type="ECO:0000313" key="2">
    <source>
        <dbReference type="EMBL" id="SDP99897.1"/>
    </source>
</evidence>
<feature type="transmembrane region" description="Helical" evidence="1">
    <location>
        <begin position="35"/>
        <end position="52"/>
    </location>
</feature>
<accession>A0A1H0XAD8</accession>
<dbReference type="Proteomes" id="UP000199460">
    <property type="component" value="Unassembled WGS sequence"/>
</dbReference>
<dbReference type="GeneID" id="300082365"/>
<evidence type="ECO:0000313" key="3">
    <source>
        <dbReference type="Proteomes" id="UP000199460"/>
    </source>
</evidence>
<gene>
    <name evidence="2" type="ORF">SAMN05216213_111113</name>
</gene>
<keyword evidence="1" id="KW-0472">Membrane</keyword>
<dbReference type="AlphaFoldDB" id="A0A1H0XAD8"/>
<keyword evidence="1" id="KW-1133">Transmembrane helix</keyword>
<keyword evidence="1" id="KW-0812">Transmembrane</keyword>